<evidence type="ECO:0000256" key="2">
    <source>
        <dbReference type="SAM" id="MobiDB-lite"/>
    </source>
</evidence>
<feature type="compositionally biased region" description="Basic and acidic residues" evidence="2">
    <location>
        <begin position="111"/>
        <end position="121"/>
    </location>
</feature>
<feature type="compositionally biased region" description="Acidic residues" evidence="2">
    <location>
        <begin position="215"/>
        <end position="226"/>
    </location>
</feature>
<reference evidence="3" key="1">
    <citation type="submission" date="2014-11" db="EMBL/GenBank/DDBJ databases">
        <authorList>
            <person name="Otto D Thomas"/>
            <person name="Naeem Raeece"/>
        </authorList>
    </citation>
    <scope>NUCLEOTIDE SEQUENCE</scope>
</reference>
<feature type="region of interest" description="Disordered" evidence="2">
    <location>
        <begin position="376"/>
        <end position="428"/>
    </location>
</feature>
<proteinExistence type="predicted"/>
<dbReference type="VEuPathDB" id="CryptoDB:Cvel_3389"/>
<feature type="compositionally biased region" description="Polar residues" evidence="2">
    <location>
        <begin position="60"/>
        <end position="69"/>
    </location>
</feature>
<evidence type="ECO:0000313" key="3">
    <source>
        <dbReference type="EMBL" id="CEM13655.1"/>
    </source>
</evidence>
<keyword evidence="1" id="KW-0175">Coiled coil</keyword>
<dbReference type="EMBL" id="CDMZ01000407">
    <property type="protein sequence ID" value="CEM13655.1"/>
    <property type="molecule type" value="Genomic_DNA"/>
</dbReference>
<dbReference type="AlphaFoldDB" id="A0A0G4FJA0"/>
<feature type="region of interest" description="Disordered" evidence="2">
    <location>
        <begin position="195"/>
        <end position="228"/>
    </location>
</feature>
<gene>
    <name evidence="3" type="ORF">Cvel_3389</name>
</gene>
<sequence>MQFEDNLQGLTLEWYQNFNMREFFTALDALRKSVEEDVEVFTANTRESGRALPMTRRESTGTVPTQSDTPLPAAAEAEISPTVSSSESPLRVGGESPARRLSEHSLPSLHLEGDKETDEPLRPGTGAVTTQSAASLPSPPIADVSRLQQEDAESSDRPALFKHPEQRESAELLFQDIVAWTEKREVHWTKEEGEVVSDWSSCTPEEGGWVNNSDDPWEPEKEESETADVQCPRPATLAAPSPVSAPLSCPPMIADVSCLREQESVTVSSNRLDLEDKMQQLEEQLELERERAEVLCEDRERWKKEYEVLYAERELLRAERHCQHLWRRGRGTPSVSHPLFPIAEVGTFQQNESKSAYAVAAINRDFLNEITGRETAEHDNKAGGGPQPLSCLSFSSERERASSCSQGTHTEGSREEAQSSSEESQKNAEVIGACRQVHPDSPGTPPRFDGNLKEPAAQSEPQVIQTAALSLNGALQPPGDEGGSSTHGGFKETKVSECKQDLEEKMRQLEEQLELERERVDVLHEHRERWKKEKEGAGYLCESLYAKQQLLKAEKQQALATLQKEKEEPMTAVEKERQKKEDLQICLSAAEHKNAQYQTAEHRLLQNRECLENKIAEMQQAALSTAKEKEAEISRLQQQESKSSRSFAVMKRDLEEQLECERETVETLRQEWERFKAQREETEGTLRAAKPEVENEVQEREVQILQAFADNRGLHRQVQTYSQQALQRDAHVALLKKRLSERDRHFEEKVGLVSALRGLLEDQAQLLEDQTAELNMYRQRFEELGSNGEISGRIIM</sequence>
<feature type="coiled-coil region" evidence="1">
    <location>
        <begin position="492"/>
        <end position="685"/>
    </location>
</feature>
<name>A0A0G4FJA0_9ALVE</name>
<feature type="coiled-coil region" evidence="1">
    <location>
        <begin position="760"/>
        <end position="787"/>
    </location>
</feature>
<evidence type="ECO:0000256" key="1">
    <source>
        <dbReference type="SAM" id="Coils"/>
    </source>
</evidence>
<feature type="coiled-coil region" evidence="1">
    <location>
        <begin position="264"/>
        <end position="319"/>
    </location>
</feature>
<accession>A0A0G4FJA0</accession>
<organism evidence="3">
    <name type="scientific">Chromera velia CCMP2878</name>
    <dbReference type="NCBI Taxonomy" id="1169474"/>
    <lineage>
        <taxon>Eukaryota</taxon>
        <taxon>Sar</taxon>
        <taxon>Alveolata</taxon>
        <taxon>Colpodellida</taxon>
        <taxon>Chromeraceae</taxon>
        <taxon>Chromera</taxon>
    </lineage>
</organism>
<feature type="region of interest" description="Disordered" evidence="2">
    <location>
        <begin position="49"/>
        <end position="158"/>
    </location>
</feature>
<protein>
    <submittedName>
        <fullName evidence="3">Uncharacterized protein</fullName>
    </submittedName>
</protein>